<accession>A0A9P6CGU6</accession>
<reference evidence="2" key="1">
    <citation type="submission" date="2020-11" db="EMBL/GenBank/DDBJ databases">
        <authorList>
            <consortium name="DOE Joint Genome Institute"/>
            <person name="Ahrendt S."/>
            <person name="Riley R."/>
            <person name="Andreopoulos W."/>
            <person name="Labutti K."/>
            <person name="Pangilinan J."/>
            <person name="Ruiz-Duenas F.J."/>
            <person name="Barrasa J.M."/>
            <person name="Sanchez-Garcia M."/>
            <person name="Camarero S."/>
            <person name="Miyauchi S."/>
            <person name="Serrano A."/>
            <person name="Linde D."/>
            <person name="Babiker R."/>
            <person name="Drula E."/>
            <person name="Ayuso-Fernandez I."/>
            <person name="Pacheco R."/>
            <person name="Padilla G."/>
            <person name="Ferreira P."/>
            <person name="Barriuso J."/>
            <person name="Kellner H."/>
            <person name="Castanera R."/>
            <person name="Alfaro M."/>
            <person name="Ramirez L."/>
            <person name="Pisabarro A.G."/>
            <person name="Kuo A."/>
            <person name="Tritt A."/>
            <person name="Lipzen A."/>
            <person name="He G."/>
            <person name="Yan M."/>
            <person name="Ng V."/>
            <person name="Cullen D."/>
            <person name="Martin F."/>
            <person name="Rosso M.-N."/>
            <person name="Henrissat B."/>
            <person name="Hibbett D."/>
            <person name="Martinez A.T."/>
            <person name="Grigoriev I.V."/>
        </authorList>
    </citation>
    <scope>NUCLEOTIDE SEQUENCE</scope>
    <source>
        <strain evidence="2">CBS 247.69</strain>
    </source>
</reference>
<name>A0A9P6CGU6_9AGAR</name>
<feature type="region of interest" description="Disordered" evidence="1">
    <location>
        <begin position="48"/>
        <end position="95"/>
    </location>
</feature>
<dbReference type="EMBL" id="MU150245">
    <property type="protein sequence ID" value="KAF9465681.1"/>
    <property type="molecule type" value="Genomic_DNA"/>
</dbReference>
<comment type="caution">
    <text evidence="2">The sequence shown here is derived from an EMBL/GenBank/DDBJ whole genome shotgun (WGS) entry which is preliminary data.</text>
</comment>
<protein>
    <submittedName>
        <fullName evidence="2">Uncharacterized protein</fullName>
    </submittedName>
</protein>
<keyword evidence="3" id="KW-1185">Reference proteome</keyword>
<gene>
    <name evidence="2" type="ORF">BDZ94DRAFT_296655</name>
</gene>
<dbReference type="Proteomes" id="UP000807353">
    <property type="component" value="Unassembled WGS sequence"/>
</dbReference>
<evidence type="ECO:0000313" key="3">
    <source>
        <dbReference type="Proteomes" id="UP000807353"/>
    </source>
</evidence>
<organism evidence="2 3">
    <name type="scientific">Collybia nuda</name>
    <dbReference type="NCBI Taxonomy" id="64659"/>
    <lineage>
        <taxon>Eukaryota</taxon>
        <taxon>Fungi</taxon>
        <taxon>Dikarya</taxon>
        <taxon>Basidiomycota</taxon>
        <taxon>Agaricomycotina</taxon>
        <taxon>Agaricomycetes</taxon>
        <taxon>Agaricomycetidae</taxon>
        <taxon>Agaricales</taxon>
        <taxon>Tricholomatineae</taxon>
        <taxon>Clitocybaceae</taxon>
        <taxon>Collybia</taxon>
    </lineage>
</organism>
<proteinExistence type="predicted"/>
<sequence>MINYKSDRRKAQEHRETLRLFLDTIRLQSSLSVQETLHRLATQHAEIIAGLRRQRNGPGTGRTNTEQGGKQDSKSATDKPANQAMVGSEPQGHSGPMAGAISSLDPFRNEPRQEFPNIGPSSFSYAQHQVSVTAIDGDVIVCDTSRYITNSNSGNTSTTMVMGSHNDSAVRIIPGYCGEHRLTR</sequence>
<dbReference type="AlphaFoldDB" id="A0A9P6CGU6"/>
<evidence type="ECO:0000313" key="2">
    <source>
        <dbReference type="EMBL" id="KAF9465681.1"/>
    </source>
</evidence>
<evidence type="ECO:0000256" key="1">
    <source>
        <dbReference type="SAM" id="MobiDB-lite"/>
    </source>
</evidence>